<protein>
    <submittedName>
        <fullName evidence="2">Uncharacterized protein</fullName>
    </submittedName>
</protein>
<keyword evidence="1" id="KW-0175">Coiled coil</keyword>
<evidence type="ECO:0000313" key="3">
    <source>
        <dbReference type="Proteomes" id="UP001367508"/>
    </source>
</evidence>
<feature type="coiled-coil region" evidence="1">
    <location>
        <begin position="94"/>
        <end position="121"/>
    </location>
</feature>
<organism evidence="2 3">
    <name type="scientific">Canavalia gladiata</name>
    <name type="common">Sword bean</name>
    <name type="synonym">Dolichos gladiatus</name>
    <dbReference type="NCBI Taxonomy" id="3824"/>
    <lineage>
        <taxon>Eukaryota</taxon>
        <taxon>Viridiplantae</taxon>
        <taxon>Streptophyta</taxon>
        <taxon>Embryophyta</taxon>
        <taxon>Tracheophyta</taxon>
        <taxon>Spermatophyta</taxon>
        <taxon>Magnoliopsida</taxon>
        <taxon>eudicotyledons</taxon>
        <taxon>Gunneridae</taxon>
        <taxon>Pentapetalae</taxon>
        <taxon>rosids</taxon>
        <taxon>fabids</taxon>
        <taxon>Fabales</taxon>
        <taxon>Fabaceae</taxon>
        <taxon>Papilionoideae</taxon>
        <taxon>50 kb inversion clade</taxon>
        <taxon>NPAAA clade</taxon>
        <taxon>indigoferoid/millettioid clade</taxon>
        <taxon>Phaseoleae</taxon>
        <taxon>Canavalia</taxon>
    </lineage>
</organism>
<accession>A0AAN9QWC6</accession>
<proteinExistence type="predicted"/>
<comment type="caution">
    <text evidence="2">The sequence shown here is derived from an EMBL/GenBank/DDBJ whole genome shotgun (WGS) entry which is preliminary data.</text>
</comment>
<dbReference type="Proteomes" id="UP001367508">
    <property type="component" value="Unassembled WGS sequence"/>
</dbReference>
<gene>
    <name evidence="2" type="ORF">VNO77_16163</name>
</gene>
<dbReference type="EMBL" id="JAYMYQ010000003">
    <property type="protein sequence ID" value="KAK7345558.1"/>
    <property type="molecule type" value="Genomic_DNA"/>
</dbReference>
<name>A0AAN9QWC6_CANGL</name>
<evidence type="ECO:0000256" key="1">
    <source>
        <dbReference type="SAM" id="Coils"/>
    </source>
</evidence>
<reference evidence="2 3" key="1">
    <citation type="submission" date="2024-01" db="EMBL/GenBank/DDBJ databases">
        <title>The genomes of 5 underutilized Papilionoideae crops provide insights into root nodulation and disease resistanc.</title>
        <authorList>
            <person name="Jiang F."/>
        </authorList>
    </citation>
    <scope>NUCLEOTIDE SEQUENCE [LARGE SCALE GENOMIC DNA]</scope>
    <source>
        <strain evidence="2">LVBAO_FW01</strain>
        <tissue evidence="2">Leaves</tissue>
    </source>
</reference>
<evidence type="ECO:0000313" key="2">
    <source>
        <dbReference type="EMBL" id="KAK7345558.1"/>
    </source>
</evidence>
<dbReference type="AlphaFoldDB" id="A0AAN9QWC6"/>
<sequence>MTPATTQQLASPCTQQSAFDVRTLTVIIRYKSDVIGKVNLHTIAKSLHHLTDNFTHLLNTTESQSSSSQASQIPFQTLNANPTKYPLINQPPRISQILHHLEEEEEEEKEKQQQIKRVAQISTTTTMIGVSSHTK</sequence>
<keyword evidence="3" id="KW-1185">Reference proteome</keyword>